<evidence type="ECO:0000313" key="3">
    <source>
        <dbReference type="EMBL" id="MFD2182940.1"/>
    </source>
</evidence>
<comment type="caution">
    <text evidence="3">The sequence shown here is derived from an EMBL/GenBank/DDBJ whole genome shotgun (WGS) entry which is preliminary data.</text>
</comment>
<gene>
    <name evidence="3" type="ORF">ACFSOX_12320</name>
</gene>
<evidence type="ECO:0000313" key="4">
    <source>
        <dbReference type="Proteomes" id="UP001597314"/>
    </source>
</evidence>
<dbReference type="RefSeq" id="WP_378478107.1">
    <property type="nucleotide sequence ID" value="NZ_JBHUIW010000012.1"/>
</dbReference>
<name>A0ABW5ALB8_9BRAD</name>
<organism evidence="3 4">
    <name type="scientific">Rhodoplanes azumiensis</name>
    <dbReference type="NCBI Taxonomy" id="1897628"/>
    <lineage>
        <taxon>Bacteria</taxon>
        <taxon>Pseudomonadati</taxon>
        <taxon>Pseudomonadota</taxon>
        <taxon>Alphaproteobacteria</taxon>
        <taxon>Hyphomicrobiales</taxon>
        <taxon>Nitrobacteraceae</taxon>
        <taxon>Rhodoplanes</taxon>
    </lineage>
</organism>
<dbReference type="InterPro" id="IPR035093">
    <property type="entry name" value="RelE/ParE_toxin_dom_sf"/>
</dbReference>
<evidence type="ECO:0000256" key="2">
    <source>
        <dbReference type="ARBA" id="ARBA00022649"/>
    </source>
</evidence>
<comment type="similarity">
    <text evidence="1">Belongs to the RelE toxin family.</text>
</comment>
<evidence type="ECO:0000256" key="1">
    <source>
        <dbReference type="ARBA" id="ARBA00006226"/>
    </source>
</evidence>
<dbReference type="InterPro" id="IPR007712">
    <property type="entry name" value="RelE/ParE_toxin"/>
</dbReference>
<dbReference type="Gene3D" id="3.30.2310.20">
    <property type="entry name" value="RelE-like"/>
    <property type="match status" value="1"/>
</dbReference>
<dbReference type="InterPro" id="IPR051803">
    <property type="entry name" value="TA_system_RelE-like_toxin"/>
</dbReference>
<keyword evidence="4" id="KW-1185">Reference proteome</keyword>
<dbReference type="Pfam" id="PF05016">
    <property type="entry name" value="ParE_toxin"/>
    <property type="match status" value="1"/>
</dbReference>
<accession>A0ABW5ALB8</accession>
<proteinExistence type="inferred from homology"/>
<keyword evidence="2" id="KW-1277">Toxin-antitoxin system</keyword>
<protein>
    <submittedName>
        <fullName evidence="3">Type II toxin-antitoxin system RelE/ParE family toxin</fullName>
    </submittedName>
</protein>
<dbReference type="PANTHER" id="PTHR33755">
    <property type="entry name" value="TOXIN PARE1-RELATED"/>
    <property type="match status" value="1"/>
</dbReference>
<reference evidence="4" key="1">
    <citation type="journal article" date="2019" name="Int. J. Syst. Evol. Microbiol.">
        <title>The Global Catalogue of Microorganisms (GCM) 10K type strain sequencing project: providing services to taxonomists for standard genome sequencing and annotation.</title>
        <authorList>
            <consortium name="The Broad Institute Genomics Platform"/>
            <consortium name="The Broad Institute Genome Sequencing Center for Infectious Disease"/>
            <person name="Wu L."/>
            <person name="Ma J."/>
        </authorList>
    </citation>
    <scope>NUCLEOTIDE SEQUENCE [LARGE SCALE GENOMIC DNA]</scope>
    <source>
        <strain evidence="4">CGMCC 1.6774</strain>
    </source>
</reference>
<dbReference type="Proteomes" id="UP001597314">
    <property type="component" value="Unassembled WGS sequence"/>
</dbReference>
<sequence>MTIRFTDEAFRDLEAIVDHVKVHYPAAAPALHARLGAVLARIDRWPASARRVDGHPDIHVVPLGRHPYKVFYRVTETAVEILHIHHAAQKPWPAEDEQA</sequence>
<dbReference type="EMBL" id="JBHUIW010000012">
    <property type="protein sequence ID" value="MFD2182940.1"/>
    <property type="molecule type" value="Genomic_DNA"/>
</dbReference>